<organism evidence="1 2">
    <name type="scientific">Romeriopsis navalis LEGE 11480</name>
    <dbReference type="NCBI Taxonomy" id="2777977"/>
    <lineage>
        <taxon>Bacteria</taxon>
        <taxon>Bacillati</taxon>
        <taxon>Cyanobacteriota</taxon>
        <taxon>Cyanophyceae</taxon>
        <taxon>Leptolyngbyales</taxon>
        <taxon>Leptolyngbyaceae</taxon>
        <taxon>Romeriopsis</taxon>
        <taxon>Romeriopsis navalis</taxon>
    </lineage>
</organism>
<keyword evidence="2" id="KW-1185">Reference proteome</keyword>
<gene>
    <name evidence="1" type="ORF">IQ266_25175</name>
</gene>
<dbReference type="InterPro" id="IPR012657">
    <property type="entry name" value="23S_rRNA-intervening_sequence"/>
</dbReference>
<dbReference type="SUPFAM" id="SSF158446">
    <property type="entry name" value="IVS-encoded protein-like"/>
    <property type="match status" value="1"/>
</dbReference>
<accession>A0A928Z6V3</accession>
<evidence type="ECO:0000313" key="2">
    <source>
        <dbReference type="Proteomes" id="UP000625316"/>
    </source>
</evidence>
<dbReference type="NCBIfam" id="TIGR02436">
    <property type="entry name" value="four helix bundle protein"/>
    <property type="match status" value="1"/>
</dbReference>
<sequence>MSRTFIQFHQELTVYQNAFDAAMQVNDLAGSIPADERESLRVPLVKRSRSVCIHLAQAWQQRRDLTLFSRALGEASVAVAQVQTWLEFAVMCGYVESEAGQALFGQYNQILKRLEQMITHADSWVF</sequence>
<name>A0A928Z6V3_9CYAN</name>
<dbReference type="InterPro" id="IPR036583">
    <property type="entry name" value="23S_rRNA_IVS_sf"/>
</dbReference>
<dbReference type="RefSeq" id="WP_264327847.1">
    <property type="nucleotide sequence ID" value="NZ_JADEXQ010000144.1"/>
</dbReference>
<evidence type="ECO:0000313" key="1">
    <source>
        <dbReference type="EMBL" id="MBE9033033.1"/>
    </source>
</evidence>
<protein>
    <submittedName>
        <fullName evidence="1">Four helix bundle protein</fullName>
    </submittedName>
</protein>
<dbReference type="Gene3D" id="1.20.1440.60">
    <property type="entry name" value="23S rRNA-intervening sequence"/>
    <property type="match status" value="1"/>
</dbReference>
<reference evidence="1" key="1">
    <citation type="submission" date="2020-10" db="EMBL/GenBank/DDBJ databases">
        <authorList>
            <person name="Castelo-Branco R."/>
            <person name="Eusebio N."/>
            <person name="Adriana R."/>
            <person name="Vieira A."/>
            <person name="Brugerolle De Fraissinette N."/>
            <person name="Rezende De Castro R."/>
            <person name="Schneider M.P."/>
            <person name="Vasconcelos V."/>
            <person name="Leao P.N."/>
        </authorList>
    </citation>
    <scope>NUCLEOTIDE SEQUENCE</scope>
    <source>
        <strain evidence="1">LEGE 11480</strain>
    </source>
</reference>
<dbReference type="Proteomes" id="UP000625316">
    <property type="component" value="Unassembled WGS sequence"/>
</dbReference>
<comment type="caution">
    <text evidence="1">The sequence shown here is derived from an EMBL/GenBank/DDBJ whole genome shotgun (WGS) entry which is preliminary data.</text>
</comment>
<dbReference type="AlphaFoldDB" id="A0A928Z6V3"/>
<dbReference type="Pfam" id="PF05635">
    <property type="entry name" value="23S_rRNA_IVP"/>
    <property type="match status" value="1"/>
</dbReference>
<dbReference type="EMBL" id="JADEXQ010000144">
    <property type="protein sequence ID" value="MBE9033033.1"/>
    <property type="molecule type" value="Genomic_DNA"/>
</dbReference>
<proteinExistence type="predicted"/>